<evidence type="ECO:0000313" key="1">
    <source>
        <dbReference type="EMBL" id="CAJ0869703.1"/>
    </source>
</evidence>
<dbReference type="EMBL" id="OY288114">
    <property type="protein sequence ID" value="CAJ0869703.1"/>
    <property type="molecule type" value="Genomic_DNA"/>
</dbReference>
<gene>
    <name evidence="1" type="ORF">AMST5_02161</name>
</gene>
<proteinExistence type="predicted"/>
<sequence length="86" mass="9524">MRKLPKDPMNLLPIADPRPLGLGVTTPAQLETLFRAHPPAPPILKIGGKNFILEKDRDEFRAKLIEAALREAYAQPGNKKQVSNAE</sequence>
<name>A0AA48M1D8_9ZZZZ</name>
<protein>
    <submittedName>
        <fullName evidence="1">Uncharacterized protein</fullName>
    </submittedName>
</protein>
<dbReference type="AlphaFoldDB" id="A0AA48M1D8"/>
<organism evidence="1">
    <name type="scientific">freshwater sediment metagenome</name>
    <dbReference type="NCBI Taxonomy" id="556182"/>
    <lineage>
        <taxon>unclassified sequences</taxon>
        <taxon>metagenomes</taxon>
        <taxon>ecological metagenomes</taxon>
    </lineage>
</organism>
<reference evidence="1" key="1">
    <citation type="submission" date="2023-07" db="EMBL/GenBank/DDBJ databases">
        <authorList>
            <person name="Pelsma A.J. K."/>
        </authorList>
    </citation>
    <scope>NUCLEOTIDE SEQUENCE</scope>
</reference>
<accession>A0AA48M1D8</accession>